<keyword evidence="4" id="KW-0812">Transmembrane</keyword>
<dbReference type="InterPro" id="IPR011990">
    <property type="entry name" value="TPR-like_helical_dom_sf"/>
</dbReference>
<dbReference type="AlphaFoldDB" id="A0A7C1NDI6"/>
<feature type="transmembrane region" description="Helical" evidence="4">
    <location>
        <begin position="12"/>
        <end position="29"/>
    </location>
</feature>
<organism evidence="6">
    <name type="scientific">candidate division WOR-3 bacterium</name>
    <dbReference type="NCBI Taxonomy" id="2052148"/>
    <lineage>
        <taxon>Bacteria</taxon>
        <taxon>Bacteria division WOR-3</taxon>
    </lineage>
</organism>
<sequence>MRGDWQDLKTTIYLLLVLVVSAITLFTACPKRQEKPSLQQSSAAALEQALKLKQEKRYPQAEEAFTFVIFNFPGSTEAADAQFHLADCYFLSRNYQQAQSEFEFYLSNYPHGRYEEEAAFKLALSTFLAAPGPHQDQTQSRRAQELFLEFLERYPESTFRSKVQEVLSQIDTRLAYNDLEAARLYFKAGEYKSALVYYQYIQQTWPNLTWQYVDRYRLGVCYLETGDTGKAKQVLSELVTDSAPLSVLRPAQRLLNRITSH</sequence>
<evidence type="ECO:0000256" key="1">
    <source>
        <dbReference type="ARBA" id="ARBA00022729"/>
    </source>
</evidence>
<evidence type="ECO:0000259" key="5">
    <source>
        <dbReference type="Pfam" id="PF13525"/>
    </source>
</evidence>
<protein>
    <submittedName>
        <fullName evidence="6">Outer membrane protein assembly factor BamD</fullName>
    </submittedName>
</protein>
<dbReference type="Pfam" id="PF13174">
    <property type="entry name" value="TPR_6"/>
    <property type="match status" value="1"/>
</dbReference>
<dbReference type="NCBIfam" id="TIGR03302">
    <property type="entry name" value="OM_YfiO"/>
    <property type="match status" value="1"/>
</dbReference>
<feature type="domain" description="Outer membrane lipoprotein BamD-like" evidence="5">
    <location>
        <begin position="41"/>
        <end position="208"/>
    </location>
</feature>
<gene>
    <name evidence="6" type="primary">bamD</name>
    <name evidence="7" type="ORF">ENP62_00515</name>
    <name evidence="6" type="ORF">ENP94_02275</name>
</gene>
<proteinExistence type="predicted"/>
<keyword evidence="4" id="KW-1133">Transmembrane helix</keyword>
<evidence type="ECO:0000256" key="2">
    <source>
        <dbReference type="ARBA" id="ARBA00023136"/>
    </source>
</evidence>
<dbReference type="PROSITE" id="PS51257">
    <property type="entry name" value="PROKAR_LIPOPROTEIN"/>
    <property type="match status" value="1"/>
</dbReference>
<reference evidence="6" key="1">
    <citation type="journal article" date="2020" name="mSystems">
        <title>Genome- and Community-Level Interaction Insights into Carbon Utilization and Element Cycling Functions of Hydrothermarchaeota in Hydrothermal Sediment.</title>
        <authorList>
            <person name="Zhou Z."/>
            <person name="Liu Y."/>
            <person name="Xu W."/>
            <person name="Pan J."/>
            <person name="Luo Z.H."/>
            <person name="Li M."/>
        </authorList>
    </citation>
    <scope>NUCLEOTIDE SEQUENCE [LARGE SCALE GENOMIC DNA]</scope>
    <source>
        <strain evidence="7">SpSt-236</strain>
        <strain evidence="6">SpSt-265</strain>
    </source>
</reference>
<dbReference type="InterPro" id="IPR019734">
    <property type="entry name" value="TPR_rpt"/>
</dbReference>
<keyword evidence="3" id="KW-0998">Cell outer membrane</keyword>
<dbReference type="InterPro" id="IPR039565">
    <property type="entry name" value="BamD-like"/>
</dbReference>
<name>A0A7C1NDI6_UNCW3</name>
<keyword evidence="1" id="KW-0732">Signal</keyword>
<dbReference type="EMBL" id="DSKA01000040">
    <property type="protein sequence ID" value="HEE18021.1"/>
    <property type="molecule type" value="Genomic_DNA"/>
</dbReference>
<dbReference type="Pfam" id="PF13525">
    <property type="entry name" value="YfiO"/>
    <property type="match status" value="1"/>
</dbReference>
<dbReference type="EMBL" id="DSLG01000002">
    <property type="protein sequence ID" value="HEA86818.1"/>
    <property type="molecule type" value="Genomic_DNA"/>
</dbReference>
<comment type="caution">
    <text evidence="6">The sequence shown here is derived from an EMBL/GenBank/DDBJ whole genome shotgun (WGS) entry which is preliminary data.</text>
</comment>
<dbReference type="SUPFAM" id="SSF48452">
    <property type="entry name" value="TPR-like"/>
    <property type="match status" value="1"/>
</dbReference>
<keyword evidence="2 4" id="KW-0472">Membrane</keyword>
<dbReference type="InterPro" id="IPR017689">
    <property type="entry name" value="BamD"/>
</dbReference>
<dbReference type="Gene3D" id="1.25.40.10">
    <property type="entry name" value="Tetratricopeptide repeat domain"/>
    <property type="match status" value="1"/>
</dbReference>
<evidence type="ECO:0000313" key="6">
    <source>
        <dbReference type="EMBL" id="HEA86818.1"/>
    </source>
</evidence>
<evidence type="ECO:0000256" key="4">
    <source>
        <dbReference type="SAM" id="Phobius"/>
    </source>
</evidence>
<evidence type="ECO:0000256" key="3">
    <source>
        <dbReference type="ARBA" id="ARBA00023237"/>
    </source>
</evidence>
<evidence type="ECO:0000313" key="7">
    <source>
        <dbReference type="EMBL" id="HEE18021.1"/>
    </source>
</evidence>
<accession>A0A7C1NDI6</accession>